<dbReference type="SUPFAM" id="SSF53933">
    <property type="entry name" value="Microbial ribonucleases"/>
    <property type="match status" value="1"/>
</dbReference>
<feature type="compositionally biased region" description="Basic and acidic residues" evidence="3">
    <location>
        <begin position="11"/>
        <end position="20"/>
    </location>
</feature>
<dbReference type="Gene3D" id="3.10.450.30">
    <property type="entry name" value="Microbial ribonucleases"/>
    <property type="match status" value="1"/>
</dbReference>
<dbReference type="AlphaFoldDB" id="A0A8H6J3D6"/>
<dbReference type="InterPro" id="IPR016191">
    <property type="entry name" value="Ribonuclease/ribotoxin"/>
</dbReference>
<accession>A0A8H6J3D6</accession>
<keyword evidence="5" id="KW-1185">Reference proteome</keyword>
<feature type="compositionally biased region" description="Polar residues" evidence="3">
    <location>
        <begin position="1"/>
        <end position="10"/>
    </location>
</feature>
<feature type="compositionally biased region" description="Basic and acidic residues" evidence="3">
    <location>
        <begin position="180"/>
        <end position="197"/>
    </location>
</feature>
<feature type="compositionally biased region" description="Polar residues" evidence="3">
    <location>
        <begin position="21"/>
        <end position="34"/>
    </location>
</feature>
<proteinExistence type="predicted"/>
<comment type="caution">
    <text evidence="4">The sequence shown here is derived from an EMBL/GenBank/DDBJ whole genome shotgun (WGS) entry which is preliminary data.</text>
</comment>
<feature type="region of interest" description="Disordered" evidence="3">
    <location>
        <begin position="172"/>
        <end position="231"/>
    </location>
</feature>
<evidence type="ECO:0000256" key="1">
    <source>
        <dbReference type="ARBA" id="ARBA00022722"/>
    </source>
</evidence>
<feature type="compositionally biased region" description="Basic residues" evidence="3">
    <location>
        <begin position="219"/>
        <end position="231"/>
    </location>
</feature>
<evidence type="ECO:0000313" key="5">
    <source>
        <dbReference type="Proteomes" id="UP000652219"/>
    </source>
</evidence>
<evidence type="ECO:0000256" key="2">
    <source>
        <dbReference type="ARBA" id="ARBA00022801"/>
    </source>
</evidence>
<reference evidence="4 5" key="1">
    <citation type="journal article" date="2020" name="Phytopathology">
        <title>Genome Sequence Resources of Colletotrichum truncatum, C. plurivorum, C. musicola, and C. sojae: Four Species Pathogenic to Soybean (Glycine max).</title>
        <authorList>
            <person name="Rogerio F."/>
            <person name="Boufleur T.R."/>
            <person name="Ciampi-Guillardi M."/>
            <person name="Sukno S.A."/>
            <person name="Thon M.R."/>
            <person name="Massola Junior N.S."/>
            <person name="Baroncelli R."/>
        </authorList>
    </citation>
    <scope>NUCLEOTIDE SEQUENCE [LARGE SCALE GENOMIC DNA]</scope>
    <source>
        <strain evidence="4 5">LFN0009</strain>
    </source>
</reference>
<gene>
    <name evidence="4" type="ORF">CSOJ01_09462</name>
</gene>
<keyword evidence="2" id="KW-0378">Hydrolase</keyword>
<dbReference type="EMBL" id="WIGN01000181">
    <property type="protein sequence ID" value="KAF6805463.1"/>
    <property type="molecule type" value="Genomic_DNA"/>
</dbReference>
<dbReference type="Proteomes" id="UP000652219">
    <property type="component" value="Unassembled WGS sequence"/>
</dbReference>
<dbReference type="GO" id="GO:0003723">
    <property type="term" value="F:RNA binding"/>
    <property type="evidence" value="ECO:0007669"/>
    <property type="project" value="InterPro"/>
</dbReference>
<dbReference type="GO" id="GO:0004540">
    <property type="term" value="F:RNA nuclease activity"/>
    <property type="evidence" value="ECO:0007669"/>
    <property type="project" value="InterPro"/>
</dbReference>
<dbReference type="GO" id="GO:0016787">
    <property type="term" value="F:hydrolase activity"/>
    <property type="evidence" value="ECO:0007669"/>
    <property type="project" value="UniProtKB-KW"/>
</dbReference>
<evidence type="ECO:0000313" key="4">
    <source>
        <dbReference type="EMBL" id="KAF6805463.1"/>
    </source>
</evidence>
<sequence>MGNKNSTPQRRNTDNKEQHLQYRTNQGAVPAHSVSQQLENVPAPHTRTRSNFPHVYRNQEGAVGNTTQPFNNYVTGPGRANGPAGQLHEYPIPTPGAPFHFRYGERTINARQARREIHPNERANVMGPSNGRPRNDPKQRRGVVRVAQMEGRPQGVAVVGVLDHPPGEAQRLQRAPLEPLGREGRQAAARQTDEKGRSRTYPPRGLDSEFVEGIETKHQRVRQPAHPRMRF</sequence>
<name>A0A8H6J3D6_9PEZI</name>
<protein>
    <submittedName>
        <fullName evidence="4">Uncharacterized protein</fullName>
    </submittedName>
</protein>
<keyword evidence="1" id="KW-0540">Nuclease</keyword>
<organism evidence="4 5">
    <name type="scientific">Colletotrichum sojae</name>
    <dbReference type="NCBI Taxonomy" id="2175907"/>
    <lineage>
        <taxon>Eukaryota</taxon>
        <taxon>Fungi</taxon>
        <taxon>Dikarya</taxon>
        <taxon>Ascomycota</taxon>
        <taxon>Pezizomycotina</taxon>
        <taxon>Sordariomycetes</taxon>
        <taxon>Hypocreomycetidae</taxon>
        <taxon>Glomerellales</taxon>
        <taxon>Glomerellaceae</taxon>
        <taxon>Colletotrichum</taxon>
        <taxon>Colletotrichum orchidearum species complex</taxon>
    </lineage>
</organism>
<feature type="region of interest" description="Disordered" evidence="3">
    <location>
        <begin position="1"/>
        <end position="34"/>
    </location>
</feature>
<evidence type="ECO:0000256" key="3">
    <source>
        <dbReference type="SAM" id="MobiDB-lite"/>
    </source>
</evidence>